<protein>
    <recommendedName>
        <fullName evidence="4">Transcription factor hoxa13</fullName>
    </recommendedName>
</protein>
<feature type="compositionally biased region" description="Polar residues" evidence="1">
    <location>
        <begin position="339"/>
        <end position="354"/>
    </location>
</feature>
<reference evidence="2 3" key="1">
    <citation type="submission" date="2016-10" db="EMBL/GenBank/DDBJ databases">
        <title>Draft genome sequence of Coniochaeta ligniaria NRRL30616, a lignocellulolytic fungus for bioabatement of inhibitors in plant biomass hydrolysates.</title>
        <authorList>
            <consortium name="DOE Joint Genome Institute"/>
            <person name="Jimenez D.J."/>
            <person name="Hector R.E."/>
            <person name="Riley R."/>
            <person name="Sun H."/>
            <person name="Grigoriev I.V."/>
            <person name="Van Elsas J.D."/>
            <person name="Nichols N.N."/>
        </authorList>
    </citation>
    <scope>NUCLEOTIDE SEQUENCE [LARGE SCALE GENOMIC DNA]</scope>
    <source>
        <strain evidence="2 3">NRRL 30616</strain>
    </source>
</reference>
<accession>A0A1J7IZE9</accession>
<evidence type="ECO:0000313" key="3">
    <source>
        <dbReference type="Proteomes" id="UP000182658"/>
    </source>
</evidence>
<dbReference type="OrthoDB" id="3260408at2759"/>
<sequence>MEESNGSLKAPKAKANGVNGHLNGKSHLNGHINGHAVVPRRRTPQRGPGFVARCTNIIARLLTWYSIFTLLFRCPSTLEACDENSPRICKPYFQVKQAVTPHIEPYYDAYAAPYVELVKPYYVTLDRTVISPGWGYAAKHGAPQLLKAQAYSQVQWENNVHPQLLKYQSLVKSKYDESLAPHVTTVSTALAPYYDIARTNALQTYHELLLPTYNYLQPHAQTGYRVASSFARDTAVPSAVWAWNKTYFVLDGVVWPQIRSLYVENVEPQLHKIGQRLGRYNGQSSTQKPAADSLTSSLGKVVSSFTKPTPSVASTAVSASVSSSSTTSTETASDTQTVDQAQASTESSRINTDHIQAPEWEQGEQEDEVRRLARETVAEDLKDWQERYTKAADEGATEIEDRVDEISKRLIRRNARTTGKALLEQLQSTVVSDLVTLRRDIQNIVGAVSKGSAKPEEAQEQITSVVRRAGMAIKEKAQEVREWRENYEAELHGAVTTAADNHFKILDSIRDLAIQKIGMKWAWTDGITYRDWQKYHLLKDRFDEWHGDLENLIVTHPGLEAAHLEGATIEEEAMNIAQSAAKELARLKQVASWKLAAADATEEFDSDLMKAAADAAESVKAAATPVAEGVREKVEDVAELVADAISEAAPIFEPSHAVESAGSALSSHAESATESAKSIVSGLSDEASSVLEETSTIQSLASKGSESVSSATEVVASKVSEGVSSATDAASEGFESVSSATEAVASGVSEHISSATEAASSVAEKVSDSAVSAVSDAESAVAESAEEPSQTNPDLASAATEILLTETPVFSGNTTEVEEDGPAPVEIPLDGTELEEPVILDDSAEESIHPTATPSVKSAMFGAAAQAVPSRQIILDDDTYDSVASGMSELPSTVSSMAQSAYSAAVSQANAHYSQALSAVSVQIHGTPKPAHEQMLASVTSVYSNAMSSASSRLDAALKAASERFAPTPTTNNFFPTAVPVPNMPSVEWAQIESIASDRLAQGRAWAEQQYESAKVRIGLATPTPSTAPEHVQKLLENARHNYYAGLGVAYARYSEFLDAASSAVSSMTATPTPTDFAGTVSSLASVASESAASAASAAGENASEAAWAASASAVSAASAASASAASVASVASASAASVASVVGENVSSVAAAGYDAASAGYDSAASVAASAASVVGDNVSSVAAAGYDAASAGYESAASVAAAGYDAASAGYENVASAAGAAGDTVAQNWDDVVSQLSIRVYGAPTPTPWYESMYSVLGDYAASATDGAASATNTAAEYAASASGQAAQQYHVVSSIISELVVGKEPTFSESVFSRLNAAYSTGVASAASLASAAQDGAASGLSGASEAAQSVGEKIASVASEATEAVASAASEATDAAKHVRDEL</sequence>
<proteinExistence type="predicted"/>
<evidence type="ECO:0000313" key="2">
    <source>
        <dbReference type="EMBL" id="OIW32870.1"/>
    </source>
</evidence>
<evidence type="ECO:0008006" key="4">
    <source>
        <dbReference type="Google" id="ProtNLM"/>
    </source>
</evidence>
<dbReference type="Proteomes" id="UP000182658">
    <property type="component" value="Unassembled WGS sequence"/>
</dbReference>
<keyword evidence="3" id="KW-1185">Reference proteome</keyword>
<feature type="region of interest" description="Disordered" evidence="1">
    <location>
        <begin position="305"/>
        <end position="367"/>
    </location>
</feature>
<dbReference type="PANTHER" id="PTHR23242">
    <property type="entry name" value="TRANSCRIPTION FACTOR HOXA13"/>
    <property type="match status" value="1"/>
</dbReference>
<gene>
    <name evidence="2" type="ORF">CONLIGDRAFT_627806</name>
</gene>
<name>A0A1J7IZE9_9PEZI</name>
<dbReference type="EMBL" id="KV875094">
    <property type="protein sequence ID" value="OIW32870.1"/>
    <property type="molecule type" value="Genomic_DNA"/>
</dbReference>
<organism evidence="2 3">
    <name type="scientific">Coniochaeta ligniaria NRRL 30616</name>
    <dbReference type="NCBI Taxonomy" id="1408157"/>
    <lineage>
        <taxon>Eukaryota</taxon>
        <taxon>Fungi</taxon>
        <taxon>Dikarya</taxon>
        <taxon>Ascomycota</taxon>
        <taxon>Pezizomycotina</taxon>
        <taxon>Sordariomycetes</taxon>
        <taxon>Sordariomycetidae</taxon>
        <taxon>Coniochaetales</taxon>
        <taxon>Coniochaetaceae</taxon>
        <taxon>Coniochaeta</taxon>
    </lineage>
</organism>
<dbReference type="STRING" id="1408157.A0A1J7IZE9"/>
<evidence type="ECO:0000256" key="1">
    <source>
        <dbReference type="SAM" id="MobiDB-lite"/>
    </source>
</evidence>
<dbReference type="InParanoid" id="A0A1J7IZE9"/>
<feature type="compositionally biased region" description="Low complexity" evidence="1">
    <location>
        <begin position="309"/>
        <end position="338"/>
    </location>
</feature>
<dbReference type="PANTHER" id="PTHR23242:SF9">
    <property type="entry name" value="TRANSCRIPTION FACTOR HOXA13"/>
    <property type="match status" value="1"/>
</dbReference>